<dbReference type="PANTHER" id="PTHR11647:SF1">
    <property type="entry name" value="COLLAPSIN RESPONSE MEDIATOR PROTEIN"/>
    <property type="match status" value="1"/>
</dbReference>
<keyword evidence="6" id="KW-0862">Zinc</keyword>
<dbReference type="GO" id="GO:0005829">
    <property type="term" value="C:cytosol"/>
    <property type="evidence" value="ECO:0007669"/>
    <property type="project" value="TreeGrafter"/>
</dbReference>
<accession>A0A0G4EMW9</accession>
<evidence type="ECO:0000256" key="10">
    <source>
        <dbReference type="SAM" id="SignalP"/>
    </source>
</evidence>
<reference evidence="12 13" key="1">
    <citation type="submission" date="2014-11" db="EMBL/GenBank/DDBJ databases">
        <authorList>
            <person name="Zhu J."/>
            <person name="Qi W."/>
            <person name="Song R."/>
        </authorList>
    </citation>
    <scope>NUCLEOTIDE SEQUENCE [LARGE SCALE GENOMIC DNA]</scope>
</reference>
<evidence type="ECO:0000313" key="12">
    <source>
        <dbReference type="EMBL" id="CEL99172.1"/>
    </source>
</evidence>
<evidence type="ECO:0000256" key="1">
    <source>
        <dbReference type="ARBA" id="ARBA00001947"/>
    </source>
</evidence>
<dbReference type="OrthoDB" id="305210at2759"/>
<feature type="chain" id="PRO_5005187349" description="dihydropyrimidinase" evidence="10">
    <location>
        <begin position="24"/>
        <end position="528"/>
    </location>
</feature>
<evidence type="ECO:0000256" key="8">
    <source>
        <dbReference type="ARBA" id="ARBA00039113"/>
    </source>
</evidence>
<protein>
    <recommendedName>
        <fullName evidence="8">dihydropyrimidinase</fullName>
        <ecNumber evidence="8">3.5.2.2</ecNumber>
    </recommendedName>
</protein>
<evidence type="ECO:0000259" key="11">
    <source>
        <dbReference type="Pfam" id="PF01979"/>
    </source>
</evidence>
<dbReference type="GO" id="GO:0004157">
    <property type="term" value="F:dihydropyrimidinase activity"/>
    <property type="evidence" value="ECO:0007669"/>
    <property type="project" value="UniProtKB-EC"/>
</dbReference>
<dbReference type="Proteomes" id="UP000041254">
    <property type="component" value="Unassembled WGS sequence"/>
</dbReference>
<dbReference type="STRING" id="1169540.A0A0G4EMW9"/>
<dbReference type="GO" id="GO:0046872">
    <property type="term" value="F:metal ion binding"/>
    <property type="evidence" value="ECO:0007669"/>
    <property type="project" value="UniProtKB-KW"/>
</dbReference>
<dbReference type="InterPro" id="IPR006680">
    <property type="entry name" value="Amidohydro-rel"/>
</dbReference>
<comment type="similarity">
    <text evidence="2">Belongs to the metallo-dependent hydrolases superfamily. Hydantoinase/dihydropyrimidinase family.</text>
</comment>
<dbReference type="Pfam" id="PF01979">
    <property type="entry name" value="Amidohydro_1"/>
    <property type="match status" value="1"/>
</dbReference>
<dbReference type="NCBIfam" id="TIGR02033">
    <property type="entry name" value="D-hydantoinase"/>
    <property type="match status" value="1"/>
</dbReference>
<dbReference type="Gene3D" id="2.30.40.10">
    <property type="entry name" value="Urease, subunit C, domain 1"/>
    <property type="match status" value="1"/>
</dbReference>
<dbReference type="InterPro" id="IPR032466">
    <property type="entry name" value="Metal_Hydrolase"/>
</dbReference>
<keyword evidence="5" id="KW-0378">Hydrolase</keyword>
<evidence type="ECO:0000313" key="13">
    <source>
        <dbReference type="Proteomes" id="UP000041254"/>
    </source>
</evidence>
<keyword evidence="13" id="KW-1185">Reference proteome</keyword>
<dbReference type="SUPFAM" id="SSF51556">
    <property type="entry name" value="Metallo-dependent hydrolases"/>
    <property type="match status" value="1"/>
</dbReference>
<dbReference type="InterPro" id="IPR050378">
    <property type="entry name" value="Metallo-dep_Hydrolases_sf"/>
</dbReference>
<sequence>MAVARLLSLVCVAAVLCPPSVVSQTCKEGDKCSEGGGGKLLIKGGIVVNEDVEMISDILIDNGHIQLIATEIAADSETRVVDARGKYVMPGGIDPHTHLEMPFMGEVACDTFATGHQAALAGGTTMHIDFALPVDGSLVKGWEEWRKKAAKANMDYGFHMAVTAWNDKVAEEMEYLAKNKGVNSYKFFMAYKGALMVTDEQLVEGFRHCKKIGALAQVHAENGDAVAAGQKYIAEELQILGPEGHALSRPAILEVEATERAINLAAWVNTPLYVVHVMSKGAMEAVARARQAGYRIIGEPTAAGLTLDESKMWDPDFKTAAAHVMSPPIRKHDVDGIALQNALKNRVLSLVATDHAVFNSTQKAKGKHDFRVLPNGVNGLEERIPVLWTTMVNTGKITPMDFVRITSTEAARIFNVYPQKGVIREGSDADLYVLDPTVEYTISPQTHHSALDTNVFEGIKCRGKVVTTISRGDIVWDNNQLFTKDGRGQYIETKPFSPYLFGGLEQEEALKRAEMNAPVKRNLDKIYA</sequence>
<evidence type="ECO:0000256" key="5">
    <source>
        <dbReference type="ARBA" id="ARBA00022801"/>
    </source>
</evidence>
<evidence type="ECO:0000256" key="6">
    <source>
        <dbReference type="ARBA" id="ARBA00022833"/>
    </source>
</evidence>
<dbReference type="FunFam" id="3.20.20.140:FF:000001">
    <property type="entry name" value="Dihydropyrimidinase like 3"/>
    <property type="match status" value="1"/>
</dbReference>
<dbReference type="EC" id="3.5.2.2" evidence="8"/>
<dbReference type="InterPro" id="IPR011059">
    <property type="entry name" value="Metal-dep_hydrolase_composite"/>
</dbReference>
<gene>
    <name evidence="12" type="ORF">Vbra_2880</name>
</gene>
<dbReference type="VEuPathDB" id="CryptoDB:Vbra_2880"/>
<comment type="subunit">
    <text evidence="3">Homotetramer.</text>
</comment>
<evidence type="ECO:0000256" key="2">
    <source>
        <dbReference type="ARBA" id="ARBA00008829"/>
    </source>
</evidence>
<dbReference type="PANTHER" id="PTHR11647">
    <property type="entry name" value="HYDRANTOINASE/DIHYDROPYRIMIDINASE FAMILY MEMBER"/>
    <property type="match status" value="1"/>
</dbReference>
<evidence type="ECO:0000256" key="3">
    <source>
        <dbReference type="ARBA" id="ARBA00011881"/>
    </source>
</evidence>
<proteinExistence type="inferred from homology"/>
<feature type="modified residue" description="N6-carboxylysine" evidence="9">
    <location>
        <position position="186"/>
    </location>
</feature>
<dbReference type="InterPro" id="IPR011778">
    <property type="entry name" value="Hydantoinase/dihydroPyrase"/>
</dbReference>
<dbReference type="CDD" id="cd01314">
    <property type="entry name" value="D-HYD"/>
    <property type="match status" value="1"/>
</dbReference>
<dbReference type="InParanoid" id="A0A0G4EMW9"/>
<dbReference type="OMA" id="SAETHHM"/>
<feature type="domain" description="Amidohydrolase-related" evidence="11">
    <location>
        <begin position="87"/>
        <end position="475"/>
    </location>
</feature>
<dbReference type="GO" id="GO:0006208">
    <property type="term" value="P:pyrimidine nucleobase catabolic process"/>
    <property type="evidence" value="ECO:0007669"/>
    <property type="project" value="TreeGrafter"/>
</dbReference>
<evidence type="ECO:0000256" key="4">
    <source>
        <dbReference type="ARBA" id="ARBA00022723"/>
    </source>
</evidence>
<comment type="catalytic activity">
    <reaction evidence="7">
        <text>5,6-dihydrouracil + H2O = 3-(carbamoylamino)propanoate + H(+)</text>
        <dbReference type="Rhea" id="RHEA:16121"/>
        <dbReference type="ChEBI" id="CHEBI:11892"/>
        <dbReference type="ChEBI" id="CHEBI:15377"/>
        <dbReference type="ChEBI" id="CHEBI:15378"/>
        <dbReference type="ChEBI" id="CHEBI:15901"/>
        <dbReference type="EC" id="3.5.2.2"/>
    </reaction>
</comment>
<name>A0A0G4EMW9_VITBC</name>
<dbReference type="Gene3D" id="3.20.20.140">
    <property type="entry name" value="Metal-dependent hydrolases"/>
    <property type="match status" value="1"/>
</dbReference>
<dbReference type="SUPFAM" id="SSF51338">
    <property type="entry name" value="Composite domain of metallo-dependent hydrolases"/>
    <property type="match status" value="2"/>
</dbReference>
<dbReference type="AlphaFoldDB" id="A0A0G4EMW9"/>
<keyword evidence="10" id="KW-0732">Signal</keyword>
<feature type="signal peptide" evidence="10">
    <location>
        <begin position="1"/>
        <end position="23"/>
    </location>
</feature>
<keyword evidence="4" id="KW-0479">Metal-binding</keyword>
<dbReference type="PhylomeDB" id="A0A0G4EMW9"/>
<evidence type="ECO:0000256" key="7">
    <source>
        <dbReference type="ARBA" id="ARBA00036696"/>
    </source>
</evidence>
<comment type="PTM">
    <text evidence="9">Carbamylation allows a single lysine to coordinate two divalent metal cations.</text>
</comment>
<evidence type="ECO:0000256" key="9">
    <source>
        <dbReference type="PIRSR" id="PIRSR611778-50"/>
    </source>
</evidence>
<dbReference type="EMBL" id="CDMY01000275">
    <property type="protein sequence ID" value="CEL99172.1"/>
    <property type="molecule type" value="Genomic_DNA"/>
</dbReference>
<comment type="cofactor">
    <cofactor evidence="1">
        <name>Zn(2+)</name>
        <dbReference type="ChEBI" id="CHEBI:29105"/>
    </cofactor>
</comment>
<organism evidence="12 13">
    <name type="scientific">Vitrella brassicaformis (strain CCMP3155)</name>
    <dbReference type="NCBI Taxonomy" id="1169540"/>
    <lineage>
        <taxon>Eukaryota</taxon>
        <taxon>Sar</taxon>
        <taxon>Alveolata</taxon>
        <taxon>Colpodellida</taxon>
        <taxon>Vitrellaceae</taxon>
        <taxon>Vitrella</taxon>
    </lineage>
</organism>